<organism evidence="1">
    <name type="scientific">uncultured Rubrobacteraceae bacterium</name>
    <dbReference type="NCBI Taxonomy" id="349277"/>
    <lineage>
        <taxon>Bacteria</taxon>
        <taxon>Bacillati</taxon>
        <taxon>Actinomycetota</taxon>
        <taxon>Rubrobacteria</taxon>
        <taxon>Rubrobacterales</taxon>
        <taxon>Rubrobacteraceae</taxon>
        <taxon>environmental samples</taxon>
    </lineage>
</organism>
<dbReference type="EMBL" id="CADCVH010000024">
    <property type="protein sequence ID" value="CAA9450284.1"/>
    <property type="molecule type" value="Genomic_DNA"/>
</dbReference>
<reference evidence="1" key="1">
    <citation type="submission" date="2020-02" db="EMBL/GenBank/DDBJ databases">
        <authorList>
            <person name="Meier V. D."/>
        </authorList>
    </citation>
    <scope>NUCLEOTIDE SEQUENCE</scope>
    <source>
        <strain evidence="1">AVDCRST_MAG02</strain>
    </source>
</reference>
<dbReference type="AlphaFoldDB" id="A0A6J4QUY7"/>
<protein>
    <recommendedName>
        <fullName evidence="2">DUF4179 domain-containing protein</fullName>
    </recommendedName>
</protein>
<name>A0A6J4QUY7_9ACTN</name>
<gene>
    <name evidence="1" type="ORF">AVDCRST_MAG02-820</name>
</gene>
<evidence type="ECO:0000313" key="1">
    <source>
        <dbReference type="EMBL" id="CAA9450284.1"/>
    </source>
</evidence>
<proteinExistence type="predicted"/>
<evidence type="ECO:0008006" key="2">
    <source>
        <dbReference type="Google" id="ProtNLM"/>
    </source>
</evidence>
<accession>A0A6J4QUY7</accession>
<sequence length="352" mass="38376">MERLKRWLLPRTCGGWALAFLLLSLVFVASVYSVRDDLYRTYLGLQPGAQNVGKAAYAAGERLEMKKTAGGARVTLNSVYAEEEYVVVGYEVEDLTKGRRVGEHPAELQPLLGFEGDKEKLRKRGLGGDIVELTDESGTEFRMVNNSGSVSEGPDNMARGPLQNMAAFRPEQKLDPGKKHRFSLKVPLVETPVVQMGQERPPPEEPFGGGPFVFDFGVPVQPVPVVDVGQEATAKGVTLTLDRVIDSPGRPQAVLCYEAPDDEHAWFLHGGKGTDFGGWGSSGSMRGVTSSGCQKLLLEGPSKGRSSLEVAAIEGMPECPFDDAEAAEACHEEVGERWIRGPWRFEFDAPRP</sequence>